<dbReference type="EMBL" id="BAABKC010000044">
    <property type="protein sequence ID" value="GAA5056292.1"/>
    <property type="molecule type" value="Genomic_DNA"/>
</dbReference>
<feature type="transmembrane region" description="Helical" evidence="2">
    <location>
        <begin position="7"/>
        <end position="31"/>
    </location>
</feature>
<feature type="compositionally biased region" description="Basic and acidic residues" evidence="1">
    <location>
        <begin position="103"/>
        <end position="113"/>
    </location>
</feature>
<keyword evidence="2" id="KW-0472">Membrane</keyword>
<evidence type="ECO:0000256" key="1">
    <source>
        <dbReference type="SAM" id="MobiDB-lite"/>
    </source>
</evidence>
<evidence type="ECO:0000256" key="2">
    <source>
        <dbReference type="SAM" id="Phobius"/>
    </source>
</evidence>
<proteinExistence type="predicted"/>
<organism evidence="3 4">
    <name type="scientific">Streptomyces similanensis</name>
    <dbReference type="NCBI Taxonomy" id="1274988"/>
    <lineage>
        <taxon>Bacteria</taxon>
        <taxon>Bacillati</taxon>
        <taxon>Actinomycetota</taxon>
        <taxon>Actinomycetes</taxon>
        <taxon>Kitasatosporales</taxon>
        <taxon>Streptomycetaceae</taxon>
        <taxon>Streptomyces</taxon>
    </lineage>
</organism>
<keyword evidence="2" id="KW-0812">Transmembrane</keyword>
<dbReference type="RefSeq" id="WP_345668664.1">
    <property type="nucleotide sequence ID" value="NZ_BAABKC010000044.1"/>
</dbReference>
<comment type="caution">
    <text evidence="3">The sequence shown here is derived from an EMBL/GenBank/DDBJ whole genome shotgun (WGS) entry which is preliminary data.</text>
</comment>
<keyword evidence="4" id="KW-1185">Reference proteome</keyword>
<reference evidence="4" key="1">
    <citation type="journal article" date="2019" name="Int. J. Syst. Evol. Microbiol.">
        <title>The Global Catalogue of Microorganisms (GCM) 10K type strain sequencing project: providing services to taxonomists for standard genome sequencing and annotation.</title>
        <authorList>
            <consortium name="The Broad Institute Genomics Platform"/>
            <consortium name="The Broad Institute Genome Sequencing Center for Infectious Disease"/>
            <person name="Wu L."/>
            <person name="Ma J."/>
        </authorList>
    </citation>
    <scope>NUCLEOTIDE SEQUENCE [LARGE SCALE GENOMIC DNA]</scope>
    <source>
        <strain evidence="4">JCM 18410</strain>
    </source>
</reference>
<sequence length="113" mass="12188">MTRTDVYLSATIAFALFLIGLTIQITGLIVTDEVGPVIVTGTATTATGAIATLVTGYRATRRYFADRVNRAAALLVRDVLAHDVRLATEPQPPDAEVIPFETQARRPSRESTT</sequence>
<feature type="region of interest" description="Disordered" evidence="1">
    <location>
        <begin position="91"/>
        <end position="113"/>
    </location>
</feature>
<name>A0ABP9KGC9_9ACTN</name>
<dbReference type="Proteomes" id="UP001500124">
    <property type="component" value="Unassembled WGS sequence"/>
</dbReference>
<accession>A0ABP9KGC9</accession>
<feature type="transmembrane region" description="Helical" evidence="2">
    <location>
        <begin position="37"/>
        <end position="57"/>
    </location>
</feature>
<gene>
    <name evidence="3" type="ORF">GCM10023336_28870</name>
</gene>
<evidence type="ECO:0000313" key="3">
    <source>
        <dbReference type="EMBL" id="GAA5056292.1"/>
    </source>
</evidence>
<evidence type="ECO:0000313" key="4">
    <source>
        <dbReference type="Proteomes" id="UP001500124"/>
    </source>
</evidence>
<protein>
    <submittedName>
        <fullName evidence="3">Uncharacterized protein</fullName>
    </submittedName>
</protein>
<keyword evidence="2" id="KW-1133">Transmembrane helix</keyword>